<protein>
    <submittedName>
        <fullName evidence="1">Uncharacterized protein</fullName>
    </submittedName>
</protein>
<evidence type="ECO:0000313" key="2">
    <source>
        <dbReference type="Proteomes" id="UP000316733"/>
    </source>
</evidence>
<gene>
    <name evidence="1" type="ORF">EST35_0157</name>
</gene>
<dbReference type="EMBL" id="MK797984">
    <property type="protein sequence ID" value="QCG76039.1"/>
    <property type="molecule type" value="Genomic_DNA"/>
</dbReference>
<proteinExistence type="predicted"/>
<accession>A0A4Y5JUC6</accession>
<organism evidence="1 2">
    <name type="scientific">Pseudomonas phage vB_PaeM_PA5oct</name>
    <dbReference type="NCBI Taxonomy" id="2163605"/>
    <lineage>
        <taxon>Viruses</taxon>
        <taxon>Duplodnaviria</taxon>
        <taxon>Heunggongvirae</taxon>
        <taxon>Uroviricota</taxon>
        <taxon>Caudoviricetes</taxon>
        <taxon>Arenbergviridae</taxon>
        <taxon>Wroclawvirus</taxon>
        <taxon>Wroclawvirus PA5oct</taxon>
    </lineage>
</organism>
<keyword evidence="2" id="KW-1185">Reference proteome</keyword>
<name>A0A4Y5JUC6_9CAUD</name>
<evidence type="ECO:0000313" key="1">
    <source>
        <dbReference type="EMBL" id="QCG76039.1"/>
    </source>
</evidence>
<dbReference type="Proteomes" id="UP000316733">
    <property type="component" value="Segment"/>
</dbReference>
<reference evidence="2" key="1">
    <citation type="journal article" date="2020" name="bioRxiv">
        <title>Integrative omics analysis of Pseudomonas aeruginosa virus PA5oct highlights the molecular complexity of jumbo phages.</title>
        <authorList>
            <person name="Lood C."/>
            <person name="Danis-Wlodarczyk K."/>
            <person name="Blasdel B.G."/>
            <person name="Jang H.B."/>
            <person name="Vandenheuvel D."/>
            <person name="Briers Y."/>
            <person name="Noben J.-P."/>
            <person name="van Noort V."/>
            <person name="Drulis-Kawa Z."/>
            <person name="Lavigne R."/>
        </authorList>
    </citation>
    <scope>NUCLEOTIDE SEQUENCE [LARGE SCALE GENOMIC DNA]</scope>
</reference>
<sequence>MDTFITFYGRYYTTLDYELQHNCNNDCIESGICRCSVITSPVVVSINNYKVYDMVEVLVNKPDLNGTPRCVRYMYSQIEQYCVERIITKHKILDGSLYYVTVERGYYGDEIGDIIHENEQNAMDDILTMISLKTDIEKLHYVLMLEYGYIAPIISECKNLAIKKVCITDIVPTIAYKSMEPQHTYHLDVYDDMIMGVLKGNKLIDGNHRYSFYMNKMKDKNKDNFVYYIELS</sequence>